<keyword evidence="3" id="KW-1185">Reference proteome</keyword>
<dbReference type="OrthoDB" id="9794568at2"/>
<comment type="caution">
    <text evidence="2">The sequence shown here is derived from an EMBL/GenBank/DDBJ whole genome shotgun (WGS) entry which is preliminary data.</text>
</comment>
<dbReference type="InterPro" id="IPR004843">
    <property type="entry name" value="Calcineurin-like_PHP"/>
</dbReference>
<sequence length="530" mass="58144">MDVVVADLATFFGAEARVDAIGAAARARPAHDPDRPIILLDEGARQIDAEDTAGQNMRALLAQLSAAARDGRIILCHAEIPQFFERCRDQGDTLERPSELVTQNPILLGPVEDGVRQAFLAPVAAAGHDALIAEIGAIPGELQSLRITPSGSSASLSGDGLRDAFETSWTEVLRTVWKNLAPEEQAVLWLACQPETASRDLLSRAGGVVLRRLAAWGLVRQKPGKKYMASSEANRDLLAGLMEEPKPGVLRRVLEHVPDEIDTDEEREGEPQSTFQDGFIIHQISDLHFGQFSEEIGNKWLCEYYLDFLRTLPPRKRPHVVVICGDLTSFGLDKEFVDAARFVQQLKGSAGQNGSALLQPLYTGSEPDCAKQIVVVPGNHDVTWREQRSDGEAAIRPFKKFLDITQVLTPLAPCPAVHFEPVSVTIVACNSAHLGGVDVPAEYLSMPPELRQEHGPALSQVLREIRRVVEENAAMQQGKSDAASREKALKDIIRFTWGYVDPAFLNQIREKAYPFESGTTSCGDRWPETA</sequence>
<organism evidence="2 3">
    <name type="scientific">Roseospira navarrensis</name>
    <dbReference type="NCBI Taxonomy" id="140058"/>
    <lineage>
        <taxon>Bacteria</taxon>
        <taxon>Pseudomonadati</taxon>
        <taxon>Pseudomonadota</taxon>
        <taxon>Alphaproteobacteria</taxon>
        <taxon>Rhodospirillales</taxon>
        <taxon>Rhodospirillaceae</taxon>
        <taxon>Roseospira</taxon>
    </lineage>
</organism>
<dbReference type="Proteomes" id="UP000434582">
    <property type="component" value="Unassembled WGS sequence"/>
</dbReference>
<gene>
    <name evidence="2" type="ORF">GHC57_18995</name>
</gene>
<evidence type="ECO:0000259" key="1">
    <source>
        <dbReference type="Pfam" id="PF00149"/>
    </source>
</evidence>
<dbReference type="Gene3D" id="3.60.21.10">
    <property type="match status" value="1"/>
</dbReference>
<dbReference type="SUPFAM" id="SSF56300">
    <property type="entry name" value="Metallo-dependent phosphatases"/>
    <property type="match status" value="1"/>
</dbReference>
<dbReference type="GO" id="GO:0016787">
    <property type="term" value="F:hydrolase activity"/>
    <property type="evidence" value="ECO:0007669"/>
    <property type="project" value="InterPro"/>
</dbReference>
<evidence type="ECO:0000313" key="2">
    <source>
        <dbReference type="EMBL" id="MQX38598.1"/>
    </source>
</evidence>
<dbReference type="RefSeq" id="WP_153347217.1">
    <property type="nucleotide sequence ID" value="NZ_WIVE01000147.1"/>
</dbReference>
<dbReference type="Pfam" id="PF00149">
    <property type="entry name" value="Metallophos"/>
    <property type="match status" value="1"/>
</dbReference>
<proteinExistence type="predicted"/>
<name>A0A7X1ZHY9_9PROT</name>
<evidence type="ECO:0000313" key="3">
    <source>
        <dbReference type="Proteomes" id="UP000434582"/>
    </source>
</evidence>
<accession>A0A7X1ZHY9</accession>
<feature type="domain" description="Calcineurin-like phosphoesterase" evidence="1">
    <location>
        <begin position="281"/>
        <end position="401"/>
    </location>
</feature>
<reference evidence="2 3" key="1">
    <citation type="submission" date="2019-10" db="EMBL/GenBank/DDBJ databases">
        <title>Draft whole-genome sequence of the purple nonsulfur photosynthetic bacterium Roseospira navarrensis DSM 15114.</title>
        <authorList>
            <person name="Kyndt J.A."/>
            <person name="Meyer T.E."/>
        </authorList>
    </citation>
    <scope>NUCLEOTIDE SEQUENCE [LARGE SCALE GENOMIC DNA]</scope>
    <source>
        <strain evidence="2 3">DSM 15114</strain>
    </source>
</reference>
<dbReference type="InterPro" id="IPR029052">
    <property type="entry name" value="Metallo-depent_PP-like"/>
</dbReference>
<protein>
    <recommendedName>
        <fullName evidence="1">Calcineurin-like phosphoesterase domain-containing protein</fullName>
    </recommendedName>
</protein>
<dbReference type="EMBL" id="WIVE01000147">
    <property type="protein sequence ID" value="MQX38598.1"/>
    <property type="molecule type" value="Genomic_DNA"/>
</dbReference>
<dbReference type="AlphaFoldDB" id="A0A7X1ZHY9"/>